<dbReference type="InterPro" id="IPR045584">
    <property type="entry name" value="Pilin-like"/>
</dbReference>
<proteinExistence type="predicted"/>
<dbReference type="SUPFAM" id="SSF54523">
    <property type="entry name" value="Pili subunits"/>
    <property type="match status" value="1"/>
</dbReference>
<evidence type="ECO:0000256" key="2">
    <source>
        <dbReference type="ARBA" id="ARBA00004418"/>
    </source>
</evidence>
<dbReference type="Pfam" id="PF07963">
    <property type="entry name" value="N_methyl"/>
    <property type="match status" value="1"/>
</dbReference>
<accession>A0A399EU05</accession>
<dbReference type="AlphaFoldDB" id="A0A399EU05"/>
<keyword evidence="4" id="KW-0998">Cell outer membrane</keyword>
<dbReference type="InterPro" id="IPR012902">
    <property type="entry name" value="N_methyl_site"/>
</dbReference>
<evidence type="ECO:0000313" key="5">
    <source>
        <dbReference type="EMBL" id="RIH86092.1"/>
    </source>
</evidence>
<keyword evidence="6" id="KW-1185">Reference proteome</keyword>
<evidence type="ECO:0008006" key="7">
    <source>
        <dbReference type="Google" id="ProtNLM"/>
    </source>
</evidence>
<protein>
    <recommendedName>
        <fullName evidence="7">Prepilin-type N-terminal cleavage/methylation domain-containing protein</fullName>
    </recommendedName>
</protein>
<dbReference type="EMBL" id="QWKZ01000036">
    <property type="protein sequence ID" value="RIH86092.1"/>
    <property type="molecule type" value="Genomic_DNA"/>
</dbReference>
<dbReference type="NCBIfam" id="TIGR02532">
    <property type="entry name" value="IV_pilin_GFxxxE"/>
    <property type="match status" value="1"/>
</dbReference>
<sequence length="142" mass="15099">MRQKSKGMTLVEMAVGMAFLGILALGASLLFAQMAEGSLKAQEEAQLQTDLLALRAKLLEDTLPSTTLLCAGPQASLTPPSGPVVYRLEDGKIKRNGEEVTQLSGYGGSFTCDGRTLLLELTWKGNDLATLRATRRVGLTGS</sequence>
<evidence type="ECO:0000256" key="3">
    <source>
        <dbReference type="ARBA" id="ARBA00022764"/>
    </source>
</evidence>
<reference evidence="5 6" key="1">
    <citation type="submission" date="2018-08" db="EMBL/GenBank/DDBJ databases">
        <title>Meiothermus luteus KCTC 52599 genome sequencing project.</title>
        <authorList>
            <person name="Da Costa M.S."/>
            <person name="Albuquerque L."/>
            <person name="Raposo P."/>
            <person name="Froufe H.J.C."/>
            <person name="Barroso C.S."/>
            <person name="Egas C."/>
        </authorList>
    </citation>
    <scope>NUCLEOTIDE SEQUENCE [LARGE SCALE GENOMIC DNA]</scope>
    <source>
        <strain evidence="5 6">KCTC 52599</strain>
    </source>
</reference>
<dbReference type="GO" id="GO:0042597">
    <property type="term" value="C:periplasmic space"/>
    <property type="evidence" value="ECO:0007669"/>
    <property type="project" value="UniProtKB-SubCell"/>
</dbReference>
<dbReference type="Proteomes" id="UP000265800">
    <property type="component" value="Unassembled WGS sequence"/>
</dbReference>
<evidence type="ECO:0000256" key="4">
    <source>
        <dbReference type="ARBA" id="ARBA00023237"/>
    </source>
</evidence>
<dbReference type="OrthoDB" id="9841051at2"/>
<name>A0A399EU05_9DEIN</name>
<keyword evidence="3" id="KW-0574">Periplasm</keyword>
<dbReference type="GO" id="GO:0009279">
    <property type="term" value="C:cell outer membrane"/>
    <property type="evidence" value="ECO:0007669"/>
    <property type="project" value="UniProtKB-SubCell"/>
</dbReference>
<comment type="subcellular location">
    <subcellularLocation>
        <location evidence="1">Cell outer membrane</location>
        <topology evidence="1">Single-pass membrane protein</topology>
    </subcellularLocation>
    <subcellularLocation>
        <location evidence="2">Periplasm</location>
    </subcellularLocation>
</comment>
<organism evidence="5 6">
    <name type="scientific">Meiothermus luteus</name>
    <dbReference type="NCBI Taxonomy" id="2026184"/>
    <lineage>
        <taxon>Bacteria</taxon>
        <taxon>Thermotogati</taxon>
        <taxon>Deinococcota</taxon>
        <taxon>Deinococci</taxon>
        <taxon>Thermales</taxon>
        <taxon>Thermaceae</taxon>
        <taxon>Meiothermus</taxon>
    </lineage>
</organism>
<comment type="caution">
    <text evidence="5">The sequence shown here is derived from an EMBL/GenBank/DDBJ whole genome shotgun (WGS) entry which is preliminary data.</text>
</comment>
<gene>
    <name evidence="5" type="ORF">Mlute_01350</name>
</gene>
<dbReference type="RefSeq" id="WP_119360000.1">
    <property type="nucleotide sequence ID" value="NZ_QWKZ01000036.1"/>
</dbReference>
<keyword evidence="4" id="KW-0472">Membrane</keyword>
<dbReference type="PROSITE" id="PS00409">
    <property type="entry name" value="PROKAR_NTER_METHYL"/>
    <property type="match status" value="1"/>
</dbReference>
<evidence type="ECO:0000256" key="1">
    <source>
        <dbReference type="ARBA" id="ARBA00004203"/>
    </source>
</evidence>
<evidence type="ECO:0000313" key="6">
    <source>
        <dbReference type="Proteomes" id="UP000265800"/>
    </source>
</evidence>